<evidence type="ECO:0000256" key="8">
    <source>
        <dbReference type="PIRNR" id="PIRNR038996"/>
    </source>
</evidence>
<accession>A0ABV5ZFM0</accession>
<gene>
    <name evidence="10" type="ORF">ACFFLH_16885</name>
</gene>
<dbReference type="InterPro" id="IPR050619">
    <property type="entry name" value="Flavodoxin"/>
</dbReference>
<evidence type="ECO:0000313" key="10">
    <source>
        <dbReference type="EMBL" id="MFB9888093.1"/>
    </source>
</evidence>
<keyword evidence="11" id="KW-1185">Reference proteome</keyword>
<dbReference type="SUPFAM" id="SSF52218">
    <property type="entry name" value="Flavoproteins"/>
    <property type="match status" value="1"/>
</dbReference>
<dbReference type="InterPro" id="IPR001226">
    <property type="entry name" value="Flavodoxin_CS"/>
</dbReference>
<evidence type="ECO:0000256" key="4">
    <source>
        <dbReference type="ARBA" id="ARBA00022448"/>
    </source>
</evidence>
<keyword evidence="4 8" id="KW-0813">Transport</keyword>
<comment type="similarity">
    <text evidence="3 8">Belongs to the flavodoxin family.</text>
</comment>
<dbReference type="NCBIfam" id="TIGR01752">
    <property type="entry name" value="flav_long"/>
    <property type="match status" value="1"/>
</dbReference>
<keyword evidence="7 8" id="KW-0249">Electron transport</keyword>
<reference evidence="10 11" key="1">
    <citation type="submission" date="2024-09" db="EMBL/GenBank/DDBJ databases">
        <authorList>
            <person name="Sun Q."/>
            <person name="Mori K."/>
        </authorList>
    </citation>
    <scope>NUCLEOTIDE SEQUENCE [LARGE SCALE GENOMIC DNA]</scope>
    <source>
        <strain evidence="10 11">ATCC 51285</strain>
    </source>
</reference>
<evidence type="ECO:0000259" key="9">
    <source>
        <dbReference type="PROSITE" id="PS50902"/>
    </source>
</evidence>
<evidence type="ECO:0000256" key="7">
    <source>
        <dbReference type="ARBA" id="ARBA00022982"/>
    </source>
</evidence>
<sequence length="172" mass="19749">MSHPRIALFYGSTTGNTDDVAQLIQTQLSDWHPHLYDLKNSSLLSCQDYSHLILGIPTWDYGGLQEDWEEQWALIPAIDWRTKQVALFGVGDQVGYDEWFVDAMGLLHTELLQQGARIQGYWPNQDYEFSASKALLSDGRFCGLAIDEDCQHELTTLRVEAWCQLLRQQWAL</sequence>
<evidence type="ECO:0000256" key="2">
    <source>
        <dbReference type="ARBA" id="ARBA00003297"/>
    </source>
</evidence>
<evidence type="ECO:0000256" key="1">
    <source>
        <dbReference type="ARBA" id="ARBA00001917"/>
    </source>
</evidence>
<dbReference type="PROSITE" id="PS00201">
    <property type="entry name" value="FLAVODOXIN"/>
    <property type="match status" value="1"/>
</dbReference>
<dbReference type="PROSITE" id="PS50902">
    <property type="entry name" value="FLAVODOXIN_LIKE"/>
    <property type="match status" value="1"/>
</dbReference>
<dbReference type="EMBL" id="JBHLZN010000009">
    <property type="protein sequence ID" value="MFB9888093.1"/>
    <property type="molecule type" value="Genomic_DNA"/>
</dbReference>
<dbReference type="Gene3D" id="3.40.50.360">
    <property type="match status" value="1"/>
</dbReference>
<evidence type="ECO:0000313" key="11">
    <source>
        <dbReference type="Proteomes" id="UP001589628"/>
    </source>
</evidence>
<dbReference type="Proteomes" id="UP001589628">
    <property type="component" value="Unassembled WGS sequence"/>
</dbReference>
<name>A0ABV5ZFM0_9GAMM</name>
<evidence type="ECO:0000256" key="5">
    <source>
        <dbReference type="ARBA" id="ARBA00022630"/>
    </source>
</evidence>
<feature type="domain" description="Flavodoxin-like" evidence="9">
    <location>
        <begin position="6"/>
        <end position="167"/>
    </location>
</feature>
<keyword evidence="6 8" id="KW-0288">FMN</keyword>
<dbReference type="InterPro" id="IPR010086">
    <property type="entry name" value="Flavodoxin_lc"/>
</dbReference>
<dbReference type="Pfam" id="PF00258">
    <property type="entry name" value="Flavodoxin_1"/>
    <property type="match status" value="1"/>
</dbReference>
<organism evidence="10 11">
    <name type="scientific">Balneatrix alpica</name>
    <dbReference type="NCBI Taxonomy" id="75684"/>
    <lineage>
        <taxon>Bacteria</taxon>
        <taxon>Pseudomonadati</taxon>
        <taxon>Pseudomonadota</taxon>
        <taxon>Gammaproteobacteria</taxon>
        <taxon>Oceanospirillales</taxon>
        <taxon>Balneatrichaceae</taxon>
        <taxon>Balneatrix</taxon>
    </lineage>
</organism>
<dbReference type="InterPro" id="IPR029039">
    <property type="entry name" value="Flavoprotein-like_sf"/>
</dbReference>
<comment type="cofactor">
    <cofactor evidence="1 8">
        <name>FMN</name>
        <dbReference type="ChEBI" id="CHEBI:58210"/>
    </cofactor>
</comment>
<evidence type="ECO:0000256" key="6">
    <source>
        <dbReference type="ARBA" id="ARBA00022643"/>
    </source>
</evidence>
<protein>
    <recommendedName>
        <fullName evidence="8">Flavodoxin</fullName>
    </recommendedName>
</protein>
<proteinExistence type="inferred from homology"/>
<dbReference type="PANTHER" id="PTHR42809:SF3">
    <property type="entry name" value="FLAVODOXIN 2"/>
    <property type="match status" value="1"/>
</dbReference>
<dbReference type="RefSeq" id="WP_027312470.1">
    <property type="nucleotide sequence ID" value="NZ_JAUESS010000001.1"/>
</dbReference>
<dbReference type="PIRSF" id="PIRSF038996">
    <property type="entry name" value="FldA"/>
    <property type="match status" value="1"/>
</dbReference>
<keyword evidence="5 8" id="KW-0285">Flavoprotein</keyword>
<comment type="caution">
    <text evidence="10">The sequence shown here is derived from an EMBL/GenBank/DDBJ whole genome shotgun (WGS) entry which is preliminary data.</text>
</comment>
<comment type="function">
    <text evidence="2 8">Low-potential electron donor to a number of redox enzymes.</text>
</comment>
<dbReference type="PANTHER" id="PTHR42809">
    <property type="entry name" value="FLAVODOXIN 2"/>
    <property type="match status" value="1"/>
</dbReference>
<dbReference type="InterPro" id="IPR008254">
    <property type="entry name" value="Flavodoxin/NO_synth"/>
</dbReference>
<evidence type="ECO:0000256" key="3">
    <source>
        <dbReference type="ARBA" id="ARBA00005267"/>
    </source>
</evidence>